<evidence type="ECO:0000313" key="3">
    <source>
        <dbReference type="Proteomes" id="UP000037267"/>
    </source>
</evidence>
<feature type="transmembrane region" description="Helical" evidence="1">
    <location>
        <begin position="41"/>
        <end position="61"/>
    </location>
</feature>
<dbReference type="OrthoDB" id="1451271at2"/>
<keyword evidence="1" id="KW-0812">Transmembrane</keyword>
<keyword evidence="3" id="KW-1185">Reference proteome</keyword>
<keyword evidence="1" id="KW-1133">Transmembrane helix</keyword>
<dbReference type="Proteomes" id="UP000037267">
    <property type="component" value="Unassembled WGS sequence"/>
</dbReference>
<dbReference type="EMBL" id="LGSS01000017">
    <property type="protein sequence ID" value="KNF07380.1"/>
    <property type="molecule type" value="Genomic_DNA"/>
</dbReference>
<name>A0A0L0W7V5_GOTPU</name>
<proteinExistence type="predicted"/>
<keyword evidence="1" id="KW-0472">Membrane</keyword>
<organism evidence="2 3">
    <name type="scientific">Gottschalkia purinilytica</name>
    <name type="common">Clostridium purinilyticum</name>
    <dbReference type="NCBI Taxonomy" id="1503"/>
    <lineage>
        <taxon>Bacteria</taxon>
        <taxon>Bacillati</taxon>
        <taxon>Bacillota</taxon>
        <taxon>Tissierellia</taxon>
        <taxon>Tissierellales</taxon>
        <taxon>Gottschalkiaceae</taxon>
        <taxon>Gottschalkia</taxon>
    </lineage>
</organism>
<comment type="caution">
    <text evidence="2">The sequence shown here is derived from an EMBL/GenBank/DDBJ whole genome shotgun (WGS) entry which is preliminary data.</text>
</comment>
<evidence type="ECO:0000256" key="1">
    <source>
        <dbReference type="SAM" id="Phobius"/>
    </source>
</evidence>
<accession>A0A0L0W7V5</accession>
<dbReference type="RefSeq" id="WP_050356224.1">
    <property type="nucleotide sequence ID" value="NZ_LGSS01000017.1"/>
</dbReference>
<dbReference type="AlphaFoldDB" id="A0A0L0W7V5"/>
<evidence type="ECO:0000313" key="2">
    <source>
        <dbReference type="EMBL" id="KNF07380.1"/>
    </source>
</evidence>
<gene>
    <name evidence="2" type="ORF">CLPU_17c00050</name>
</gene>
<sequence length="62" mass="6721">MGKGGFSWKRATGITKAKQNFSRKTGIPTTKSGRQRKAGSAMGCATFLILITLLIIFSFIIL</sequence>
<reference evidence="3" key="1">
    <citation type="submission" date="2015-07" db="EMBL/GenBank/DDBJ databases">
        <title>Draft genome sequence of the purine-degrading Gottschalkia purinilyticum DSM 1384 (formerly Clostridium purinilyticum).</title>
        <authorList>
            <person name="Poehlein A."/>
            <person name="Schiel-Bengelsdorf B."/>
            <person name="Bengelsdorf F.R."/>
            <person name="Daniel R."/>
            <person name="Duerre P."/>
        </authorList>
    </citation>
    <scope>NUCLEOTIDE SEQUENCE [LARGE SCALE GENOMIC DNA]</scope>
    <source>
        <strain evidence="3">DSM 1384</strain>
    </source>
</reference>
<protein>
    <submittedName>
        <fullName evidence="2">Uncharacterized protein</fullName>
    </submittedName>
</protein>